<evidence type="ECO:0000313" key="4">
    <source>
        <dbReference type="EMBL" id="GAA4464637.1"/>
    </source>
</evidence>
<dbReference type="Pfam" id="PF01408">
    <property type="entry name" value="GFO_IDH_MocA"/>
    <property type="match status" value="1"/>
</dbReference>
<evidence type="ECO:0000259" key="3">
    <source>
        <dbReference type="Pfam" id="PF22725"/>
    </source>
</evidence>
<organism evidence="4 5">
    <name type="scientific">Novipirellula rosea</name>
    <dbReference type="NCBI Taxonomy" id="1031540"/>
    <lineage>
        <taxon>Bacteria</taxon>
        <taxon>Pseudomonadati</taxon>
        <taxon>Planctomycetota</taxon>
        <taxon>Planctomycetia</taxon>
        <taxon>Pirellulales</taxon>
        <taxon>Pirellulaceae</taxon>
        <taxon>Novipirellula</taxon>
    </lineage>
</organism>
<dbReference type="EMBL" id="BAABGA010000072">
    <property type="protein sequence ID" value="GAA4464637.1"/>
    <property type="molecule type" value="Genomic_DNA"/>
</dbReference>
<dbReference type="Proteomes" id="UP001500840">
    <property type="component" value="Unassembled WGS sequence"/>
</dbReference>
<feature type="domain" description="Gfo/Idh/MocA-like oxidoreductase N-terminal" evidence="2">
    <location>
        <begin position="20"/>
        <end position="124"/>
    </location>
</feature>
<dbReference type="Gene3D" id="3.40.50.720">
    <property type="entry name" value="NAD(P)-binding Rossmann-like Domain"/>
    <property type="match status" value="1"/>
</dbReference>
<dbReference type="SUPFAM" id="SSF55347">
    <property type="entry name" value="Glyceraldehyde-3-phosphate dehydrogenase-like, C-terminal domain"/>
    <property type="match status" value="1"/>
</dbReference>
<gene>
    <name evidence="4" type="ORF">GCM10023156_51270</name>
</gene>
<keyword evidence="1" id="KW-0560">Oxidoreductase</keyword>
<name>A0ABP8NFC2_9BACT</name>
<evidence type="ECO:0000259" key="2">
    <source>
        <dbReference type="Pfam" id="PF01408"/>
    </source>
</evidence>
<dbReference type="PANTHER" id="PTHR43818">
    <property type="entry name" value="BCDNA.GH03377"/>
    <property type="match status" value="1"/>
</dbReference>
<comment type="caution">
    <text evidence="4">The sequence shown here is derived from an EMBL/GenBank/DDBJ whole genome shotgun (WGS) entry which is preliminary data.</text>
</comment>
<dbReference type="SUPFAM" id="SSF51735">
    <property type="entry name" value="NAD(P)-binding Rossmann-fold domains"/>
    <property type="match status" value="1"/>
</dbReference>
<sequence>MARFKIAGINFDHFHMGDLLRQVHEHPDAEIVGLCDDDPQRMTDAAKAFSVSENQIFTDHVQCLEQTKPDLVILCPAASHHGEWVEKVAPFGCDIMVEKPFAASLAEADRMIAATQASGSRLAINWPLTWVPAHRTSKRWIDEGRIGDVLEVHHYGGNRGPLWHSADKVERTASEVEREKPKSWFYKQSHGGGSLLDYAGYGTTLGTWFMNGRRPIEVSCVVDQPQGLEVDEHSITIARYETGLSKFETRWGTFTDPWTHQPQPKCGFVIVGTRGTIASYDYTDTIRVQTEACPAGEDVAVDKLAPPLQNPVQYMLDVISRGGQVEGPLSPEISRIGQQIVDTAVQSAKARATLPLLD</sequence>
<keyword evidence="5" id="KW-1185">Reference proteome</keyword>
<reference evidence="5" key="1">
    <citation type="journal article" date="2019" name="Int. J. Syst. Evol. Microbiol.">
        <title>The Global Catalogue of Microorganisms (GCM) 10K type strain sequencing project: providing services to taxonomists for standard genome sequencing and annotation.</title>
        <authorList>
            <consortium name="The Broad Institute Genomics Platform"/>
            <consortium name="The Broad Institute Genome Sequencing Center for Infectious Disease"/>
            <person name="Wu L."/>
            <person name="Ma J."/>
        </authorList>
    </citation>
    <scope>NUCLEOTIDE SEQUENCE [LARGE SCALE GENOMIC DNA]</scope>
    <source>
        <strain evidence="5">JCM 17759</strain>
    </source>
</reference>
<dbReference type="Pfam" id="PF22725">
    <property type="entry name" value="GFO_IDH_MocA_C3"/>
    <property type="match status" value="1"/>
</dbReference>
<dbReference type="PANTHER" id="PTHR43818:SF11">
    <property type="entry name" value="BCDNA.GH03377"/>
    <property type="match status" value="1"/>
</dbReference>
<proteinExistence type="predicted"/>
<dbReference type="Gene3D" id="3.30.360.10">
    <property type="entry name" value="Dihydrodipicolinate Reductase, domain 2"/>
    <property type="match status" value="1"/>
</dbReference>
<dbReference type="InterPro" id="IPR055170">
    <property type="entry name" value="GFO_IDH_MocA-like_dom"/>
</dbReference>
<dbReference type="InterPro" id="IPR036291">
    <property type="entry name" value="NAD(P)-bd_dom_sf"/>
</dbReference>
<accession>A0ABP8NFC2</accession>
<protein>
    <submittedName>
        <fullName evidence="4">Gfo/Idh/MocA family oxidoreductase</fullName>
    </submittedName>
</protein>
<evidence type="ECO:0000313" key="5">
    <source>
        <dbReference type="Proteomes" id="UP001500840"/>
    </source>
</evidence>
<dbReference type="InterPro" id="IPR050463">
    <property type="entry name" value="Gfo/Idh/MocA_oxidrdct_glycsds"/>
</dbReference>
<dbReference type="InterPro" id="IPR000683">
    <property type="entry name" value="Gfo/Idh/MocA-like_OxRdtase_N"/>
</dbReference>
<evidence type="ECO:0000256" key="1">
    <source>
        <dbReference type="ARBA" id="ARBA00023002"/>
    </source>
</evidence>
<feature type="domain" description="GFO/IDH/MocA-like oxidoreductase" evidence="3">
    <location>
        <begin position="134"/>
        <end position="277"/>
    </location>
</feature>
<dbReference type="RefSeq" id="WP_345326692.1">
    <property type="nucleotide sequence ID" value="NZ_BAABGA010000072.1"/>
</dbReference>